<keyword evidence="6" id="KW-1185">Reference proteome</keyword>
<protein>
    <submittedName>
        <fullName evidence="5">Putative AMP-dependent synthetase/ligase</fullName>
        <ecNumber evidence="5">6.2.1.-</ecNumber>
    </submittedName>
</protein>
<evidence type="ECO:0000256" key="1">
    <source>
        <dbReference type="ARBA" id="ARBA00006432"/>
    </source>
</evidence>
<evidence type="ECO:0000313" key="6">
    <source>
        <dbReference type="Proteomes" id="UP000018291"/>
    </source>
</evidence>
<feature type="region of interest" description="Disordered" evidence="2">
    <location>
        <begin position="361"/>
        <end position="385"/>
    </location>
</feature>
<comment type="caution">
    <text evidence="5">The sequence shown here is derived from an EMBL/GenBank/DDBJ whole genome shotgun (WGS) entry which is preliminary data.</text>
</comment>
<dbReference type="Pfam" id="PF00501">
    <property type="entry name" value="AMP-binding"/>
    <property type="match status" value="1"/>
</dbReference>
<dbReference type="GO" id="GO:0031956">
    <property type="term" value="F:medium-chain fatty acid-CoA ligase activity"/>
    <property type="evidence" value="ECO:0007669"/>
    <property type="project" value="TreeGrafter"/>
</dbReference>
<dbReference type="InterPro" id="IPR020845">
    <property type="entry name" value="AMP-binding_CS"/>
</dbReference>
<proteinExistence type="inferred from homology"/>
<dbReference type="RefSeq" id="WP_012227001.1">
    <property type="nucleotide sequence ID" value="NZ_HG422565.1"/>
</dbReference>
<dbReference type="EC" id="6.2.1.-" evidence="5"/>
<dbReference type="InterPro" id="IPR045851">
    <property type="entry name" value="AMP-bd_C_sf"/>
</dbReference>
<dbReference type="eggNOG" id="COG0318">
    <property type="taxonomic scope" value="Bacteria"/>
</dbReference>
<feature type="compositionally biased region" description="Basic and acidic residues" evidence="2">
    <location>
        <begin position="364"/>
        <end position="378"/>
    </location>
</feature>
<keyword evidence="5" id="KW-0436">Ligase</keyword>
<comment type="similarity">
    <text evidence="1">Belongs to the ATP-dependent AMP-binding enzyme family.</text>
</comment>
<dbReference type="Gene3D" id="3.30.300.30">
    <property type="match status" value="1"/>
</dbReference>
<name>R4Z3I0_9ACTN</name>
<evidence type="ECO:0000256" key="2">
    <source>
        <dbReference type="SAM" id="MobiDB-lite"/>
    </source>
</evidence>
<dbReference type="SUPFAM" id="SSF56801">
    <property type="entry name" value="Acetyl-CoA synthetase-like"/>
    <property type="match status" value="1"/>
</dbReference>
<feature type="domain" description="AMP-binding enzyme C-terminal" evidence="4">
    <location>
        <begin position="421"/>
        <end position="499"/>
    </location>
</feature>
<dbReference type="Gene3D" id="3.40.50.12780">
    <property type="entry name" value="N-terminal domain of ligase-like"/>
    <property type="match status" value="1"/>
</dbReference>
<organism evidence="5 6">
    <name type="scientific">Candidatus Neomicrothrix parvicella RN1</name>
    <dbReference type="NCBI Taxonomy" id="1229780"/>
    <lineage>
        <taxon>Bacteria</taxon>
        <taxon>Bacillati</taxon>
        <taxon>Actinomycetota</taxon>
        <taxon>Acidimicrobiia</taxon>
        <taxon>Acidimicrobiales</taxon>
        <taxon>Microthrixaceae</taxon>
        <taxon>Candidatus Neomicrothrix</taxon>
    </lineage>
</organism>
<dbReference type="InterPro" id="IPR000873">
    <property type="entry name" value="AMP-dep_synth/lig_dom"/>
</dbReference>
<accession>R4Z3I0</accession>
<dbReference type="PANTHER" id="PTHR43201">
    <property type="entry name" value="ACYL-COA SYNTHETASE"/>
    <property type="match status" value="1"/>
</dbReference>
<dbReference type="Pfam" id="PF13193">
    <property type="entry name" value="AMP-binding_C"/>
    <property type="match status" value="1"/>
</dbReference>
<dbReference type="InterPro" id="IPR025110">
    <property type="entry name" value="AMP-bd_C"/>
</dbReference>
<evidence type="ECO:0000313" key="5">
    <source>
        <dbReference type="EMBL" id="CCM63821.1"/>
    </source>
</evidence>
<dbReference type="PANTHER" id="PTHR43201:SF8">
    <property type="entry name" value="ACYL-COA SYNTHETASE FAMILY MEMBER 3"/>
    <property type="match status" value="1"/>
</dbReference>
<sequence length="510" mass="54089">MSATHRPPTSNATPHFVEVVAATVERFGHRPLLSAHGSGAALTYADVWGWAGASAQRLAGVGATPGERVVVRAPKSVEMLIAYLAALRLGAVWTPVAPTATTTELNQVIDDAEPRVVIDGNRALCDMVGAAPAGAPEPQPGDWPNPTPGPDQIAAMLYTSGTTGRPKGVPITGAALSANAHALVDAWRFTEHDVLVHALPIHHAHGLFVAVGCVLASGSSMRWIDRFDATEVIDGLRKATMFMGVPTHFVRLLEDSGFDRATCASVRLLISGSAPLPAVTFQHIADRTGLEVVERYGMTETLMLASNPIDGIRKPGSVGLPLPGVEVRLGSFDDADRPGRATEVGMVEVRGPSVFEHYWGRPPDPADRASAADDDHAEGPAQQPWFRTGDLGRFDADGYLHLVGRSKDLIISGGLNVYPAEVEAVLEGQPGVAEVAVIGLPDDHWGQQVTAIVVPDTGPAPSDEFCEQLVASARERLSAYKLPRQVHLTDALPRNTMGKVDKAALRRSFG</sequence>
<dbReference type="AlphaFoldDB" id="R4Z3I0"/>
<dbReference type="HOGENOM" id="CLU_000022_59_0_11"/>
<dbReference type="EMBL" id="CANL01000023">
    <property type="protein sequence ID" value="CCM63821.1"/>
    <property type="molecule type" value="Genomic_DNA"/>
</dbReference>
<dbReference type="PROSITE" id="PS50890">
    <property type="entry name" value="PUA"/>
    <property type="match status" value="1"/>
</dbReference>
<gene>
    <name evidence="5" type="ORF">BN381_30017</name>
</gene>
<evidence type="ECO:0000259" key="4">
    <source>
        <dbReference type="Pfam" id="PF13193"/>
    </source>
</evidence>
<feature type="domain" description="AMP-dependent synthetase/ligase" evidence="3">
    <location>
        <begin position="22"/>
        <end position="359"/>
    </location>
</feature>
<dbReference type="Proteomes" id="UP000018291">
    <property type="component" value="Unassembled WGS sequence"/>
</dbReference>
<dbReference type="InterPro" id="IPR042099">
    <property type="entry name" value="ANL_N_sf"/>
</dbReference>
<reference evidence="5 6" key="1">
    <citation type="journal article" date="2013" name="ISME J.">
        <title>Metabolic model for the filamentous 'Candidatus Microthrix parvicella' based on genomic and metagenomic analyses.</title>
        <authorList>
            <person name="Jon McIlroy S."/>
            <person name="Kristiansen R."/>
            <person name="Albertsen M."/>
            <person name="Michael Karst S."/>
            <person name="Rossetti S."/>
            <person name="Lund Nielsen J."/>
            <person name="Tandoi V."/>
            <person name="James Seviour R."/>
            <person name="Nielsen P.H."/>
        </authorList>
    </citation>
    <scope>NUCLEOTIDE SEQUENCE [LARGE SCALE GENOMIC DNA]</scope>
    <source>
        <strain evidence="5 6">RN1</strain>
    </source>
</reference>
<dbReference type="STRING" id="1229780.BN381_30017"/>
<dbReference type="PROSITE" id="PS00455">
    <property type="entry name" value="AMP_BINDING"/>
    <property type="match status" value="1"/>
</dbReference>
<dbReference type="OrthoDB" id="4363623at2"/>
<evidence type="ECO:0000259" key="3">
    <source>
        <dbReference type="Pfam" id="PF00501"/>
    </source>
</evidence>
<dbReference type="GO" id="GO:0006631">
    <property type="term" value="P:fatty acid metabolic process"/>
    <property type="evidence" value="ECO:0007669"/>
    <property type="project" value="TreeGrafter"/>
</dbReference>